<keyword evidence="1" id="KW-1133">Transmembrane helix</keyword>
<keyword evidence="1" id="KW-0472">Membrane</keyword>
<accession>A0A9P1G7I3</accession>
<name>A0A9P1G7I3_9DINO</name>
<feature type="transmembrane region" description="Helical" evidence="1">
    <location>
        <begin position="12"/>
        <end position="30"/>
    </location>
</feature>
<organism evidence="2">
    <name type="scientific">Cladocopium goreaui</name>
    <dbReference type="NCBI Taxonomy" id="2562237"/>
    <lineage>
        <taxon>Eukaryota</taxon>
        <taxon>Sar</taxon>
        <taxon>Alveolata</taxon>
        <taxon>Dinophyceae</taxon>
        <taxon>Suessiales</taxon>
        <taxon>Symbiodiniaceae</taxon>
        <taxon>Cladocopium</taxon>
    </lineage>
</organism>
<dbReference type="EMBL" id="CAMXCT010003113">
    <property type="protein sequence ID" value="CAI4002546.1"/>
    <property type="molecule type" value="Genomic_DNA"/>
</dbReference>
<gene>
    <name evidence="2" type="ORF">C1SCF055_LOCUS28493</name>
</gene>
<keyword evidence="1" id="KW-0812">Transmembrane</keyword>
<feature type="transmembrane region" description="Helical" evidence="1">
    <location>
        <begin position="76"/>
        <end position="99"/>
    </location>
</feature>
<reference evidence="3 4" key="2">
    <citation type="submission" date="2024-05" db="EMBL/GenBank/DDBJ databases">
        <authorList>
            <person name="Chen Y."/>
            <person name="Shah S."/>
            <person name="Dougan E. K."/>
            <person name="Thang M."/>
            <person name="Chan C."/>
        </authorList>
    </citation>
    <scope>NUCLEOTIDE SEQUENCE [LARGE SCALE GENOMIC DNA]</scope>
</reference>
<evidence type="ECO:0000313" key="3">
    <source>
        <dbReference type="EMBL" id="CAL4789858.1"/>
    </source>
</evidence>
<dbReference type="AlphaFoldDB" id="A0A9P1G7I3"/>
<proteinExistence type="predicted"/>
<dbReference type="Proteomes" id="UP001152797">
    <property type="component" value="Unassembled WGS sequence"/>
</dbReference>
<comment type="caution">
    <text evidence="2">The sequence shown here is derived from an EMBL/GenBank/DDBJ whole genome shotgun (WGS) entry which is preliminary data.</text>
</comment>
<evidence type="ECO:0000313" key="2">
    <source>
        <dbReference type="EMBL" id="CAI4002546.1"/>
    </source>
</evidence>
<dbReference type="EMBL" id="CAMXCT020003113">
    <property type="protein sequence ID" value="CAL1155921.1"/>
    <property type="molecule type" value="Genomic_DNA"/>
</dbReference>
<protein>
    <submittedName>
        <fullName evidence="2">Uncharacterized protein</fullName>
    </submittedName>
</protein>
<evidence type="ECO:0000256" key="1">
    <source>
        <dbReference type="SAM" id="Phobius"/>
    </source>
</evidence>
<evidence type="ECO:0000313" key="4">
    <source>
        <dbReference type="Proteomes" id="UP001152797"/>
    </source>
</evidence>
<sequence length="289" mass="31838">MCHSQTRIGVHFPTLYLFPFFSLVPFDVAFDRRTRPRISAATVFLWVSCVLAILITAGMFWLFLQNHMAGQHRHAATHFALCTVCGLMAPIFYGLWFRLTCRETTRKFRNEHGESPTFEDFCDAFLKGVCGMTYGDRPDLMSSVSHSVSSASSRWGTQDAVALLGALGRRGLALRRGGVREGSNLDEGVLMAERPSGYPTILTNIRGIGGCLINPEPHELKSYYSSGLKVELLATARGLGGFAGFHTSILMAGEEYFFSPTGIRCCSYPISHPSLLQAIRIGVGVSKVR</sequence>
<feature type="transmembrane region" description="Helical" evidence="1">
    <location>
        <begin position="42"/>
        <end position="64"/>
    </location>
</feature>
<reference evidence="2" key="1">
    <citation type="submission" date="2022-10" db="EMBL/GenBank/DDBJ databases">
        <authorList>
            <person name="Chen Y."/>
            <person name="Dougan E. K."/>
            <person name="Chan C."/>
            <person name="Rhodes N."/>
            <person name="Thang M."/>
        </authorList>
    </citation>
    <scope>NUCLEOTIDE SEQUENCE</scope>
</reference>
<dbReference type="EMBL" id="CAMXCT030003113">
    <property type="protein sequence ID" value="CAL4789858.1"/>
    <property type="molecule type" value="Genomic_DNA"/>
</dbReference>
<keyword evidence="4" id="KW-1185">Reference proteome</keyword>